<name>A0A940P4K5_9ENTE</name>
<comment type="caution">
    <text evidence="2">The sequence shown here is derived from an EMBL/GenBank/DDBJ whole genome shotgun (WGS) entry which is preliminary data.</text>
</comment>
<evidence type="ECO:0000313" key="2">
    <source>
        <dbReference type="EMBL" id="MBP1040925.1"/>
    </source>
</evidence>
<dbReference type="InterPro" id="IPR045515">
    <property type="entry name" value="DUF6440"/>
</dbReference>
<keyword evidence="3" id="KW-1185">Reference proteome</keyword>
<organism evidence="2 3">
    <name type="scientific">Vagococcus allomyrinae</name>
    <dbReference type="NCBI Taxonomy" id="2794353"/>
    <lineage>
        <taxon>Bacteria</taxon>
        <taxon>Bacillati</taxon>
        <taxon>Bacillota</taxon>
        <taxon>Bacilli</taxon>
        <taxon>Lactobacillales</taxon>
        <taxon>Enterococcaceae</taxon>
        <taxon>Vagococcus</taxon>
    </lineage>
</organism>
<dbReference type="EMBL" id="JAEEGA010000004">
    <property type="protein sequence ID" value="MBP1040925.1"/>
    <property type="molecule type" value="Genomic_DNA"/>
</dbReference>
<feature type="domain" description="DUF6440" evidence="1">
    <location>
        <begin position="4"/>
        <end position="53"/>
    </location>
</feature>
<reference evidence="2" key="1">
    <citation type="submission" date="2020-12" db="EMBL/GenBank/DDBJ databases">
        <title>Vagococcus allomyrinae sp. nov. and Enterococcus lavae sp. nov., isolated from the larvae of Allomyrina dichotoma.</title>
        <authorList>
            <person name="Lee S.D."/>
        </authorList>
    </citation>
    <scope>NUCLEOTIDE SEQUENCE</scope>
    <source>
        <strain evidence="2">BWB3-3</strain>
    </source>
</reference>
<protein>
    <submittedName>
        <fullName evidence="2">Xylan 1,4-beta-xylosidase</fullName>
    </submittedName>
</protein>
<accession>A0A940P4K5</accession>
<evidence type="ECO:0000313" key="3">
    <source>
        <dbReference type="Proteomes" id="UP000674938"/>
    </source>
</evidence>
<dbReference type="Pfam" id="PF20037">
    <property type="entry name" value="DUF6440"/>
    <property type="match status" value="1"/>
</dbReference>
<dbReference type="AlphaFoldDB" id="A0A940P4K5"/>
<evidence type="ECO:0000259" key="1">
    <source>
        <dbReference type="Pfam" id="PF20037"/>
    </source>
</evidence>
<proteinExistence type="predicted"/>
<gene>
    <name evidence="2" type="ORF">I6N95_07905</name>
</gene>
<dbReference type="RefSeq" id="WP_209526460.1">
    <property type="nucleotide sequence ID" value="NZ_JAEEGA010000004.1"/>
</dbReference>
<sequence length="58" mass="6179">MTNRFELTSDKLQGFGKAAHIITDSETGVQYLMVAFSGGIGLTPLIDLAGKPIPAEKE</sequence>
<dbReference type="Proteomes" id="UP000674938">
    <property type="component" value="Unassembled WGS sequence"/>
</dbReference>